<protein>
    <recommendedName>
        <fullName evidence="1">CARMIL C-terminal domain-containing protein</fullName>
    </recommendedName>
</protein>
<sequence>EVKLSVVSYLTNSIVDQILQELYATHKTLVLHTNFSLHSSVHSEHVHKRRSSSRICSSSQLRQVSQMRRLEDGGTARRTHRHADILDVVEDDFGISIFAMFSLTSVNLCTQDTIAIKKRSSRTRRIRPVSNRL</sequence>
<evidence type="ECO:0000313" key="3">
    <source>
        <dbReference type="Proteomes" id="UP001529510"/>
    </source>
</evidence>
<dbReference type="EMBL" id="JAMKFB020000002">
    <property type="protein sequence ID" value="KAL0201186.1"/>
    <property type="molecule type" value="Genomic_DNA"/>
</dbReference>
<dbReference type="Pfam" id="PF16000">
    <property type="entry name" value="CARMIL_C"/>
    <property type="match status" value="1"/>
</dbReference>
<feature type="non-terminal residue" evidence="2">
    <location>
        <position position="133"/>
    </location>
</feature>
<gene>
    <name evidence="2" type="ORF">M9458_004373</name>
</gene>
<comment type="caution">
    <text evidence="2">The sequence shown here is derived from an EMBL/GenBank/DDBJ whole genome shotgun (WGS) entry which is preliminary data.</text>
</comment>
<dbReference type="Proteomes" id="UP001529510">
    <property type="component" value="Unassembled WGS sequence"/>
</dbReference>
<evidence type="ECO:0000313" key="2">
    <source>
        <dbReference type="EMBL" id="KAL0201186.1"/>
    </source>
</evidence>
<feature type="non-terminal residue" evidence="2">
    <location>
        <position position="1"/>
    </location>
</feature>
<dbReference type="AlphaFoldDB" id="A0ABD0RS66"/>
<evidence type="ECO:0000259" key="1">
    <source>
        <dbReference type="Pfam" id="PF16000"/>
    </source>
</evidence>
<accession>A0ABD0RS66</accession>
<dbReference type="InterPro" id="IPR031943">
    <property type="entry name" value="CARMIL_C"/>
</dbReference>
<feature type="domain" description="CARMIL C-terminal" evidence="1">
    <location>
        <begin position="1"/>
        <end position="131"/>
    </location>
</feature>
<name>A0ABD0RS66_CIRMR</name>
<proteinExistence type="predicted"/>
<keyword evidence="3" id="KW-1185">Reference proteome</keyword>
<organism evidence="2 3">
    <name type="scientific">Cirrhinus mrigala</name>
    <name type="common">Mrigala</name>
    <dbReference type="NCBI Taxonomy" id="683832"/>
    <lineage>
        <taxon>Eukaryota</taxon>
        <taxon>Metazoa</taxon>
        <taxon>Chordata</taxon>
        <taxon>Craniata</taxon>
        <taxon>Vertebrata</taxon>
        <taxon>Euteleostomi</taxon>
        <taxon>Actinopterygii</taxon>
        <taxon>Neopterygii</taxon>
        <taxon>Teleostei</taxon>
        <taxon>Ostariophysi</taxon>
        <taxon>Cypriniformes</taxon>
        <taxon>Cyprinidae</taxon>
        <taxon>Labeoninae</taxon>
        <taxon>Labeonini</taxon>
        <taxon>Cirrhinus</taxon>
    </lineage>
</organism>
<reference evidence="2 3" key="1">
    <citation type="submission" date="2024-05" db="EMBL/GenBank/DDBJ databases">
        <title>Genome sequencing and assembly of Indian major carp, Cirrhinus mrigala (Hamilton, 1822).</title>
        <authorList>
            <person name="Mohindra V."/>
            <person name="Chowdhury L.M."/>
            <person name="Lal K."/>
            <person name="Jena J.K."/>
        </authorList>
    </citation>
    <scope>NUCLEOTIDE SEQUENCE [LARGE SCALE GENOMIC DNA]</scope>
    <source>
        <strain evidence="2">CM1030</strain>
        <tissue evidence="2">Blood</tissue>
    </source>
</reference>